<sequence length="160" mass="18035">MAPSYRDVYSSPWDRDPVTRRPIVPAERVTPADQPPPFRMGERARLRDDLGGGVVQIIDHYYRTDLFQVRPESGKPDFVVSAHALTRLAPTWRPGDVVVVEFPRRGAEPATYTYVRGRESWPTDADRPAKTDEWMTAQYLAGRAKPVLQSGGKPFDGGRL</sequence>
<evidence type="ECO:0000313" key="3">
    <source>
        <dbReference type="Proteomes" id="UP000198253"/>
    </source>
</evidence>
<accession>A0A1C5ABF7</accession>
<dbReference type="Proteomes" id="UP000198253">
    <property type="component" value="Chromosome I"/>
</dbReference>
<dbReference type="EMBL" id="LT607413">
    <property type="protein sequence ID" value="SCF42411.1"/>
    <property type="molecule type" value="Genomic_DNA"/>
</dbReference>
<gene>
    <name evidence="2" type="ORF">GA0070618_6656</name>
</gene>
<evidence type="ECO:0000313" key="2">
    <source>
        <dbReference type="EMBL" id="SCF42411.1"/>
    </source>
</evidence>
<reference evidence="3" key="1">
    <citation type="submission" date="2016-06" db="EMBL/GenBank/DDBJ databases">
        <authorList>
            <person name="Varghese N."/>
            <person name="Submissions Spin"/>
        </authorList>
    </citation>
    <scope>NUCLEOTIDE SEQUENCE [LARGE SCALE GENOMIC DNA]</scope>
    <source>
        <strain evidence="3">DSM 43816</strain>
    </source>
</reference>
<dbReference type="AlphaFoldDB" id="A0A1C5ABF7"/>
<protein>
    <submittedName>
        <fullName evidence="2">Uncharacterized protein</fullName>
    </submittedName>
</protein>
<name>A0A1C5ABF7_MICEC</name>
<dbReference type="InParanoid" id="A0A1C5ABF7"/>
<organism evidence="2 3">
    <name type="scientific">Micromonospora echinospora</name>
    <name type="common">Micromonospora purpurea</name>
    <dbReference type="NCBI Taxonomy" id="1877"/>
    <lineage>
        <taxon>Bacteria</taxon>
        <taxon>Bacillati</taxon>
        <taxon>Actinomycetota</taxon>
        <taxon>Actinomycetes</taxon>
        <taxon>Micromonosporales</taxon>
        <taxon>Micromonosporaceae</taxon>
        <taxon>Micromonospora</taxon>
    </lineage>
</organism>
<keyword evidence="3" id="KW-1185">Reference proteome</keyword>
<dbReference type="RefSeq" id="WP_143740496.1">
    <property type="nucleotide sequence ID" value="NZ_LT607413.1"/>
</dbReference>
<feature type="region of interest" description="Disordered" evidence="1">
    <location>
        <begin position="1"/>
        <end position="41"/>
    </location>
</feature>
<proteinExistence type="predicted"/>
<evidence type="ECO:0000256" key="1">
    <source>
        <dbReference type="SAM" id="MobiDB-lite"/>
    </source>
</evidence>
<dbReference type="OrthoDB" id="3403686at2"/>